<name>A0A2P6Q491_ROSCH</name>
<evidence type="ECO:0000256" key="1">
    <source>
        <dbReference type="SAM" id="Phobius"/>
    </source>
</evidence>
<protein>
    <submittedName>
        <fullName evidence="2">Uncharacterized protein</fullName>
    </submittedName>
</protein>
<keyword evidence="1" id="KW-0472">Membrane</keyword>
<dbReference type="Gramene" id="PRQ29002">
    <property type="protein sequence ID" value="PRQ29002"/>
    <property type="gene ID" value="RchiOBHm_Chr5g0009101"/>
</dbReference>
<keyword evidence="1" id="KW-1133">Transmembrane helix</keyword>
<evidence type="ECO:0000313" key="3">
    <source>
        <dbReference type="Proteomes" id="UP000238479"/>
    </source>
</evidence>
<proteinExistence type="predicted"/>
<dbReference type="Proteomes" id="UP000238479">
    <property type="component" value="Chromosome 5"/>
</dbReference>
<evidence type="ECO:0000313" key="2">
    <source>
        <dbReference type="EMBL" id="PRQ29002.1"/>
    </source>
</evidence>
<dbReference type="AlphaFoldDB" id="A0A2P6Q491"/>
<reference evidence="2 3" key="1">
    <citation type="journal article" date="2018" name="Nat. Genet.">
        <title>The Rosa genome provides new insights in the design of modern roses.</title>
        <authorList>
            <person name="Bendahmane M."/>
        </authorList>
    </citation>
    <scope>NUCLEOTIDE SEQUENCE [LARGE SCALE GENOMIC DNA]</scope>
    <source>
        <strain evidence="3">cv. Old Blush</strain>
    </source>
</reference>
<comment type="caution">
    <text evidence="2">The sequence shown here is derived from an EMBL/GenBank/DDBJ whole genome shotgun (WGS) entry which is preliminary data.</text>
</comment>
<sequence length="53" mass="5908">MMNVLPDSFGCSYVCFLVFVRVALKVGVAFSVGLLMLVGVAFDAGRSSFWWWQ</sequence>
<keyword evidence="3" id="KW-1185">Reference proteome</keyword>
<feature type="transmembrane region" description="Helical" evidence="1">
    <location>
        <begin position="12"/>
        <end position="42"/>
    </location>
</feature>
<gene>
    <name evidence="2" type="ORF">RchiOBHm_Chr5g0009101</name>
</gene>
<keyword evidence="1" id="KW-0812">Transmembrane</keyword>
<dbReference type="EMBL" id="PDCK01000043">
    <property type="protein sequence ID" value="PRQ29002.1"/>
    <property type="molecule type" value="Genomic_DNA"/>
</dbReference>
<organism evidence="2 3">
    <name type="scientific">Rosa chinensis</name>
    <name type="common">China rose</name>
    <dbReference type="NCBI Taxonomy" id="74649"/>
    <lineage>
        <taxon>Eukaryota</taxon>
        <taxon>Viridiplantae</taxon>
        <taxon>Streptophyta</taxon>
        <taxon>Embryophyta</taxon>
        <taxon>Tracheophyta</taxon>
        <taxon>Spermatophyta</taxon>
        <taxon>Magnoliopsida</taxon>
        <taxon>eudicotyledons</taxon>
        <taxon>Gunneridae</taxon>
        <taxon>Pentapetalae</taxon>
        <taxon>rosids</taxon>
        <taxon>fabids</taxon>
        <taxon>Rosales</taxon>
        <taxon>Rosaceae</taxon>
        <taxon>Rosoideae</taxon>
        <taxon>Rosoideae incertae sedis</taxon>
        <taxon>Rosa</taxon>
    </lineage>
</organism>
<accession>A0A2P6Q491</accession>